<dbReference type="EMBL" id="BNJK01000001">
    <property type="protein sequence ID" value="GHO90423.1"/>
    <property type="molecule type" value="Genomic_DNA"/>
</dbReference>
<accession>A0A8J3IB77</accession>
<name>A0A8J3IB77_9CHLR</name>
<organism evidence="1 2">
    <name type="scientific">Reticulibacter mediterranei</name>
    <dbReference type="NCBI Taxonomy" id="2778369"/>
    <lineage>
        <taxon>Bacteria</taxon>
        <taxon>Bacillati</taxon>
        <taxon>Chloroflexota</taxon>
        <taxon>Ktedonobacteria</taxon>
        <taxon>Ktedonobacterales</taxon>
        <taxon>Reticulibacteraceae</taxon>
        <taxon>Reticulibacter</taxon>
    </lineage>
</organism>
<protein>
    <submittedName>
        <fullName evidence="1">Uncharacterized protein</fullName>
    </submittedName>
</protein>
<dbReference type="Proteomes" id="UP000597444">
    <property type="component" value="Unassembled WGS sequence"/>
</dbReference>
<dbReference type="AlphaFoldDB" id="A0A8J3IB77"/>
<gene>
    <name evidence="1" type="ORF">KSF_004710</name>
</gene>
<evidence type="ECO:0000313" key="2">
    <source>
        <dbReference type="Proteomes" id="UP000597444"/>
    </source>
</evidence>
<reference evidence="1" key="1">
    <citation type="submission" date="2020-10" db="EMBL/GenBank/DDBJ databases">
        <title>Taxonomic study of unclassified bacteria belonging to the class Ktedonobacteria.</title>
        <authorList>
            <person name="Yabe S."/>
            <person name="Wang C.M."/>
            <person name="Zheng Y."/>
            <person name="Sakai Y."/>
            <person name="Cavaletti L."/>
            <person name="Monciardini P."/>
            <person name="Donadio S."/>
        </authorList>
    </citation>
    <scope>NUCLEOTIDE SEQUENCE</scope>
    <source>
        <strain evidence="1">ID150040</strain>
    </source>
</reference>
<evidence type="ECO:0000313" key="1">
    <source>
        <dbReference type="EMBL" id="GHO90423.1"/>
    </source>
</evidence>
<proteinExistence type="predicted"/>
<keyword evidence="2" id="KW-1185">Reference proteome</keyword>
<dbReference type="RefSeq" id="WP_220201389.1">
    <property type="nucleotide sequence ID" value="NZ_BNJK01000001.1"/>
</dbReference>
<comment type="caution">
    <text evidence="1">The sequence shown here is derived from an EMBL/GenBank/DDBJ whole genome shotgun (WGS) entry which is preliminary data.</text>
</comment>
<sequence>MNSFALLRASFLPVFMRAGRVGLSLCVLSLVLLGLAPIPAALAAAKVPPARKQIDANVQQFQFLDNTQGFVLGFDNTLWLEHAPFGSVPPGRTLVDRNVAGFQAIDATQVLVEGTDEKLWLEHAPFGNVPPGRTLIDANVAAFQVVPNTNLQQIEVLGTDGNLWLEHAPFGHVPPPRTLIAFDYFKIISFQPLSTTETLILSGIADGGSLDDVPTPTGAGKIIATNVRSFRDFAGHLLVLDNDGNLRLTEQPYGSSFLRIDTNVSWYQFIDAHVYVQSTNGDLWLESQPVPNRIQVDARVKTFQALSTTEVVVQGTDNKLWLEVAPFG</sequence>